<dbReference type="PANTHER" id="PTHR42659:SF2">
    <property type="entry name" value="XANTHINE DEHYDROGENASE SUBUNIT C-RELATED"/>
    <property type="match status" value="1"/>
</dbReference>
<keyword evidence="3" id="KW-0560">Oxidoreductase</keyword>
<protein>
    <submittedName>
        <fullName evidence="5">Xanthine dehydrogenase family protein subunit M</fullName>
    </submittedName>
</protein>
<feature type="non-terminal residue" evidence="5">
    <location>
        <position position="1"/>
    </location>
</feature>
<proteinExistence type="predicted"/>
<dbReference type="Gene3D" id="3.30.390.50">
    <property type="entry name" value="CO dehydrogenase flavoprotein, C-terminal domain"/>
    <property type="match status" value="1"/>
</dbReference>
<dbReference type="InterPro" id="IPR036683">
    <property type="entry name" value="CO_DH_flav_C_dom_sf"/>
</dbReference>
<gene>
    <name evidence="5" type="ORF">RYX45_21565</name>
</gene>
<evidence type="ECO:0000259" key="4">
    <source>
        <dbReference type="SMART" id="SM01092"/>
    </source>
</evidence>
<organism evidence="5 6">
    <name type="scientific">Alkalihalophilus pseudofirmus</name>
    <name type="common">Bacillus pseudofirmus</name>
    <dbReference type="NCBI Taxonomy" id="79885"/>
    <lineage>
        <taxon>Bacteria</taxon>
        <taxon>Bacillati</taxon>
        <taxon>Bacillota</taxon>
        <taxon>Bacilli</taxon>
        <taxon>Bacillales</taxon>
        <taxon>Bacillaceae</taxon>
        <taxon>Alkalihalophilus</taxon>
    </lineage>
</organism>
<dbReference type="Pfam" id="PF03450">
    <property type="entry name" value="CO_deh_flav_C"/>
    <property type="match status" value="1"/>
</dbReference>
<feature type="non-terminal residue" evidence="5">
    <location>
        <position position="94"/>
    </location>
</feature>
<dbReference type="InterPro" id="IPR005107">
    <property type="entry name" value="CO_DH_flav_C"/>
</dbReference>
<name>A0AAJ2NSK4_ALKPS</name>
<dbReference type="EMBL" id="JAWJAY010000434">
    <property type="protein sequence ID" value="MDV2887758.1"/>
    <property type="molecule type" value="Genomic_DNA"/>
</dbReference>
<dbReference type="AlphaFoldDB" id="A0AAJ2NSK4"/>
<evidence type="ECO:0000256" key="2">
    <source>
        <dbReference type="ARBA" id="ARBA00022827"/>
    </source>
</evidence>
<evidence type="ECO:0000256" key="1">
    <source>
        <dbReference type="ARBA" id="ARBA00022630"/>
    </source>
</evidence>
<dbReference type="Proteomes" id="UP001285636">
    <property type="component" value="Unassembled WGS sequence"/>
</dbReference>
<dbReference type="SMART" id="SM01092">
    <property type="entry name" value="CO_deh_flav_C"/>
    <property type="match status" value="1"/>
</dbReference>
<dbReference type="GO" id="GO:0016491">
    <property type="term" value="F:oxidoreductase activity"/>
    <property type="evidence" value="ECO:0007669"/>
    <property type="project" value="UniProtKB-KW"/>
</dbReference>
<dbReference type="InterPro" id="IPR051312">
    <property type="entry name" value="Diverse_Substr_Oxidored"/>
</dbReference>
<sequence>TYLTTELMPEEILTEIHVSLSQFNGYAFEEFSRRHGDFALAAAACLLSVGETGKIENARLVLGGVEAVPLLAEEAMRFLKGKSLSDETLERAVE</sequence>
<dbReference type="PANTHER" id="PTHR42659">
    <property type="entry name" value="XANTHINE DEHYDROGENASE SUBUNIT C-RELATED"/>
    <property type="match status" value="1"/>
</dbReference>
<feature type="domain" description="CO dehydrogenase flavoprotein C-terminal" evidence="4">
    <location>
        <begin position="26"/>
        <end position="94"/>
    </location>
</feature>
<evidence type="ECO:0000313" key="5">
    <source>
        <dbReference type="EMBL" id="MDV2887758.1"/>
    </source>
</evidence>
<evidence type="ECO:0000256" key="3">
    <source>
        <dbReference type="ARBA" id="ARBA00023002"/>
    </source>
</evidence>
<accession>A0AAJ2NSK4</accession>
<comment type="caution">
    <text evidence="5">The sequence shown here is derived from an EMBL/GenBank/DDBJ whole genome shotgun (WGS) entry which is preliminary data.</text>
</comment>
<reference evidence="5" key="1">
    <citation type="submission" date="2023-10" db="EMBL/GenBank/DDBJ databases">
        <title>Screening of Alkalihalophilus pseudofirmusBZ-TG-HK211 and Its Alleviation of Salt Stress on Rapeseed Growth.</title>
        <authorList>
            <person name="Zhao B."/>
            <person name="Guo T."/>
        </authorList>
    </citation>
    <scope>NUCLEOTIDE SEQUENCE</scope>
    <source>
        <strain evidence="5">BZ-TG-HK211</strain>
    </source>
</reference>
<dbReference type="SUPFAM" id="SSF55447">
    <property type="entry name" value="CO dehydrogenase flavoprotein C-terminal domain-like"/>
    <property type="match status" value="1"/>
</dbReference>
<keyword evidence="2" id="KW-0274">FAD</keyword>
<keyword evidence="1" id="KW-0285">Flavoprotein</keyword>
<evidence type="ECO:0000313" key="6">
    <source>
        <dbReference type="Proteomes" id="UP001285636"/>
    </source>
</evidence>